<dbReference type="AlphaFoldDB" id="A0AAV8VTH0"/>
<feature type="compositionally biased region" description="Basic and acidic residues" evidence="5">
    <location>
        <begin position="140"/>
        <end position="153"/>
    </location>
</feature>
<gene>
    <name evidence="6" type="ORF">NQ315_012687</name>
</gene>
<keyword evidence="3" id="KW-0508">mRNA splicing</keyword>
<accession>A0AAV8VTH0</accession>
<sequence length="464" mass="50488">VAITLQCNKSDTYVEVPPSSPFCDKPKAITMSKRPVLDPFQPKITRNDRFAQMSHQEKVIEQKKREIQAKMEAKEKEKTTKADNNKAKSDTAKSKDSTKSPTTQKDVKNIFSNDGSFLDQFKQMKDAKKIDAKLKSFKSRDHTDKSYIEERSKSNRWAPRRRSPSPKKRVSRFSIDKVPNFEPKITINTSFSTSMTQNFEAQVVTPQNVTGQPLLKNVTPAQISYPNVAPTQVAVSESVITAPPVLLNVPPPQIVQESTLVLTSAPPLVQNPILTTVTLPPPPALPVPPPTLPTVELASIPPPNPIQVQNIPPPEPINALNIPHPAPIQVQNIPTPSSMQLNDIPNPKPLDLLAIPPPGEEKNMSDPDFIKNIPPPNKSVPPPQIEGAMPCLLLNSQSAAPVQNLLVHSVPPPALQPVQAQATFSTVTVALPVGVVQVSTANTIPSLMAQPILPPPGMGGQCKC</sequence>
<feature type="compositionally biased region" description="Basic residues" evidence="5">
    <location>
        <begin position="158"/>
        <end position="171"/>
    </location>
</feature>
<evidence type="ECO:0000256" key="3">
    <source>
        <dbReference type="ARBA" id="ARBA00023187"/>
    </source>
</evidence>
<dbReference type="GO" id="GO:0008380">
    <property type="term" value="P:RNA splicing"/>
    <property type="evidence" value="ECO:0007669"/>
    <property type="project" value="UniProtKB-KW"/>
</dbReference>
<feature type="non-terminal residue" evidence="6">
    <location>
        <position position="1"/>
    </location>
</feature>
<evidence type="ECO:0000256" key="5">
    <source>
        <dbReference type="SAM" id="MobiDB-lite"/>
    </source>
</evidence>
<dbReference type="EMBL" id="JANEYG010000035">
    <property type="protein sequence ID" value="KAJ8917195.1"/>
    <property type="molecule type" value="Genomic_DNA"/>
</dbReference>
<feature type="compositionally biased region" description="Basic and acidic residues" evidence="5">
    <location>
        <begin position="45"/>
        <end position="98"/>
    </location>
</feature>
<evidence type="ECO:0000313" key="6">
    <source>
        <dbReference type="EMBL" id="KAJ8917195.1"/>
    </source>
</evidence>
<name>A0AAV8VTH0_9CUCU</name>
<comment type="caution">
    <text evidence="6">The sequence shown here is derived from an EMBL/GenBank/DDBJ whole genome shotgun (WGS) entry which is preliminary data.</text>
</comment>
<evidence type="ECO:0000313" key="7">
    <source>
        <dbReference type="Proteomes" id="UP001159042"/>
    </source>
</evidence>
<keyword evidence="2" id="KW-0507">mRNA processing</keyword>
<reference evidence="6 7" key="1">
    <citation type="journal article" date="2023" name="Insect Mol. Biol.">
        <title>Genome sequencing provides insights into the evolution of gene families encoding plant cell wall-degrading enzymes in longhorned beetles.</title>
        <authorList>
            <person name="Shin N.R."/>
            <person name="Okamura Y."/>
            <person name="Kirsch R."/>
            <person name="Pauchet Y."/>
        </authorList>
    </citation>
    <scope>NUCLEOTIDE SEQUENCE [LARGE SCALE GENOMIC DNA]</scope>
    <source>
        <strain evidence="6">EAD_L_NR</strain>
    </source>
</reference>
<keyword evidence="4" id="KW-0539">Nucleus</keyword>
<organism evidence="6 7">
    <name type="scientific">Exocentrus adspersus</name>
    <dbReference type="NCBI Taxonomy" id="1586481"/>
    <lineage>
        <taxon>Eukaryota</taxon>
        <taxon>Metazoa</taxon>
        <taxon>Ecdysozoa</taxon>
        <taxon>Arthropoda</taxon>
        <taxon>Hexapoda</taxon>
        <taxon>Insecta</taxon>
        <taxon>Pterygota</taxon>
        <taxon>Neoptera</taxon>
        <taxon>Endopterygota</taxon>
        <taxon>Coleoptera</taxon>
        <taxon>Polyphaga</taxon>
        <taxon>Cucujiformia</taxon>
        <taxon>Chrysomeloidea</taxon>
        <taxon>Cerambycidae</taxon>
        <taxon>Lamiinae</taxon>
        <taxon>Acanthocinini</taxon>
        <taxon>Exocentrus</taxon>
    </lineage>
</organism>
<dbReference type="PANTHER" id="PTHR23340:SF0">
    <property type="entry name" value="SURP AND G-PATCH DOMAIN-CONTAINING PROTEIN 1 ISOFORM X1"/>
    <property type="match status" value="1"/>
</dbReference>
<evidence type="ECO:0000256" key="1">
    <source>
        <dbReference type="ARBA" id="ARBA00004123"/>
    </source>
</evidence>
<dbReference type="PANTHER" id="PTHR23340">
    <property type="entry name" value="ARGININE/SERINE RICH SPLICING FACTOR SF4/14"/>
    <property type="match status" value="1"/>
</dbReference>
<evidence type="ECO:0000256" key="2">
    <source>
        <dbReference type="ARBA" id="ARBA00022664"/>
    </source>
</evidence>
<dbReference type="GO" id="GO:0003723">
    <property type="term" value="F:RNA binding"/>
    <property type="evidence" value="ECO:0007669"/>
    <property type="project" value="TreeGrafter"/>
</dbReference>
<feature type="region of interest" description="Disordered" evidence="5">
    <location>
        <begin position="140"/>
        <end position="172"/>
    </location>
</feature>
<dbReference type="InterPro" id="IPR040169">
    <property type="entry name" value="SUGP1/2"/>
</dbReference>
<protein>
    <submittedName>
        <fullName evidence="6">Uncharacterized protein</fullName>
    </submittedName>
</protein>
<proteinExistence type="predicted"/>
<dbReference type="GO" id="GO:0006397">
    <property type="term" value="P:mRNA processing"/>
    <property type="evidence" value="ECO:0007669"/>
    <property type="project" value="UniProtKB-KW"/>
</dbReference>
<keyword evidence="7" id="KW-1185">Reference proteome</keyword>
<feature type="region of interest" description="Disordered" evidence="5">
    <location>
        <begin position="34"/>
        <end position="110"/>
    </location>
</feature>
<dbReference type="Proteomes" id="UP001159042">
    <property type="component" value="Unassembled WGS sequence"/>
</dbReference>
<comment type="subcellular location">
    <subcellularLocation>
        <location evidence="1">Nucleus</location>
    </subcellularLocation>
</comment>
<dbReference type="GO" id="GO:0005654">
    <property type="term" value="C:nucleoplasm"/>
    <property type="evidence" value="ECO:0007669"/>
    <property type="project" value="TreeGrafter"/>
</dbReference>
<evidence type="ECO:0000256" key="4">
    <source>
        <dbReference type="ARBA" id="ARBA00023242"/>
    </source>
</evidence>